<dbReference type="NCBIfam" id="NF042945">
    <property type="entry name" value="DUF4297_antiphage"/>
    <property type="match status" value="1"/>
</dbReference>
<dbReference type="RefSeq" id="WP_016239654.1">
    <property type="nucleotide sequence ID" value="NZ_JZYX01000052.1"/>
</dbReference>
<dbReference type="PATRIC" id="fig|1619248.3.peg.3816"/>
<dbReference type="EMBL" id="JZYX01000052">
    <property type="protein sequence ID" value="KJN20962.1"/>
    <property type="molecule type" value="Genomic_DNA"/>
</dbReference>
<comment type="caution">
    <text evidence="1">The sequence shown here is derived from an EMBL/GenBank/DDBJ whole genome shotgun (WGS) entry which is preliminary data.</text>
</comment>
<organism evidence="1 2">
    <name type="scientific">Enterobacter sichuanensis</name>
    <dbReference type="NCBI Taxonomy" id="2071710"/>
    <lineage>
        <taxon>Bacteria</taxon>
        <taxon>Pseudomonadati</taxon>
        <taxon>Pseudomonadota</taxon>
        <taxon>Gammaproteobacteria</taxon>
        <taxon>Enterobacterales</taxon>
        <taxon>Enterobacteriaceae</taxon>
        <taxon>Enterobacter</taxon>
        <taxon>Enterobacter cloacae complex</taxon>
    </lineage>
</organism>
<evidence type="ECO:0000313" key="2">
    <source>
        <dbReference type="Proteomes" id="UP000033352"/>
    </source>
</evidence>
<gene>
    <name evidence="1" type="ORF">SS37_20700</name>
</gene>
<name>A0A0F1AGI8_9ENTR</name>
<proteinExistence type="predicted"/>
<accession>A0A0F1AGI8</accession>
<reference evidence="1 2" key="1">
    <citation type="submission" date="2015-03" db="EMBL/GenBank/DDBJ databases">
        <authorList>
            <person name="McCorrison J."/>
            <person name="Sanka R."/>
            <person name="Adams M."/>
            <person name="Brinkac L."/>
            <person name="Nierman W."/>
            <person name="Sutton G."/>
            <person name="Nelson K."/>
            <person name="Kiedrowski L."/>
            <person name="Guerrero D."/>
            <person name="Bonomo R."/>
        </authorList>
    </citation>
    <scope>NUCLEOTIDE SEQUENCE [LARGE SCALE GENOMIC DNA]</scope>
    <source>
        <strain evidence="1 2">35699</strain>
    </source>
</reference>
<protein>
    <recommendedName>
        <fullName evidence="3">CD-NTase associated protein 4-like DNA endonuclease domain-containing protein</fullName>
    </recommendedName>
</protein>
<sequence length="394" mass="46908">MDRSAVDTIRGYCYQVDKTIIEIFSLPQMDDSIDIECIEDVDVYNDGHLTAIQCKYYESTDYNHSVISKPIRLMLSHFKDNKEKGANYYLYGHYKSGQEKLTLPLKVDFFKSNFLTYTEKKIKHEYHIENGLTEEDLQAFLDRLVININAKSFDDQKKETIQIIKNHFQCEDYEAEHYLYSNAFRKTYDISCNKKDRRIKKSDFVESINKSKVLFNIWFYQYEGRKEYLRKLKESFIRRSVNTSPYARFFILEFQDKTDIKTVKDCIYKIQSNWSNLSKRTDRPYSPFLLFHGTSDANLYELKNQLFNEDLIFTDGYPFKGSVFTPKMLIEGFSNKEIHFQFINDIDDFNETLNSINIRKEVYQFYTENCLDIPSQLPQVNIQVKDFADIKEIV</sequence>
<dbReference type="AlphaFoldDB" id="A0A0F1AGI8"/>
<dbReference type="OrthoDB" id="8403777at2"/>
<evidence type="ECO:0008006" key="3">
    <source>
        <dbReference type="Google" id="ProtNLM"/>
    </source>
</evidence>
<dbReference type="Proteomes" id="UP000033352">
    <property type="component" value="Unassembled WGS sequence"/>
</dbReference>
<evidence type="ECO:0000313" key="1">
    <source>
        <dbReference type="EMBL" id="KJN20962.1"/>
    </source>
</evidence>